<dbReference type="InterPro" id="IPR050131">
    <property type="entry name" value="Peptidase_S8_subtilisin-like"/>
</dbReference>
<sequence length="541" mass="58022">MAENGDAKDGSGQSASRSPLQEKQAQYKVSPELMGKFGADEHQRLPVVIELNLDFERGAAGAKETVVGLLKAMNVEPTAGAESRYHVFARLTKEQVQELARRDGASRAPHPDAANFEGAPRARRPKRGEKVPSAIYKIWPDRELKAFLDRSLRTIKADACTRTFGSDGLGIIWAVIDSGIDGGHPHFRTYATLDLSPVAPHQLRGALVVGLDHKDFTGGNDALSDRFGHGTHVAGIIAGATPFKETNGVRKAKPPAVRASSSRDEDDNVRTRIAELEQLVTGVAPRCKLLSLKVLDELGSGEERSLLAALDYVARINEDGRLIRVHGVNISIGYPFDAEWFAAGQSAICVAVNRLVRTGVVVVVAAGNEGSVEMQLGDGKVRRIGLDQSISDPGNADLAITVGSTHGDSPHTYGVSYFSSRGPTIDGRPKPDLVAPGERIVSCASREKVAELRGEGDVQDPAGWLGSKGDTATFYRDETGTSMAAPHMSGAAAALLSIRREFIGQPERIKEIFVSSATDLKRKRDFQGAGLLDLMRAIQSV</sequence>
<evidence type="ECO:0000256" key="2">
    <source>
        <dbReference type="ARBA" id="ARBA00022670"/>
    </source>
</evidence>
<dbReference type="InterPro" id="IPR000209">
    <property type="entry name" value="Peptidase_S8/S53_dom"/>
</dbReference>
<dbReference type="InterPro" id="IPR023828">
    <property type="entry name" value="Peptidase_S8_Ser-AS"/>
</dbReference>
<dbReference type="Pfam" id="PF00082">
    <property type="entry name" value="Peptidase_S8"/>
    <property type="match status" value="1"/>
</dbReference>
<dbReference type="RefSeq" id="WP_013166777.1">
    <property type="nucleotide sequence ID" value="NC_014217.1"/>
</dbReference>
<dbReference type="AlphaFoldDB" id="D6ZZD7"/>
<reference evidence="8 9" key="1">
    <citation type="journal article" date="2012" name="Stand. Genomic Sci.">
        <title>Complete genome sequence of the facultatively chemolithoautotrophic and methylotrophic alpha Proteobacterium Starkeya novella type strain (ATCC 8093(T)).</title>
        <authorList>
            <person name="Kappler U."/>
            <person name="Davenport K."/>
            <person name="Beatson S."/>
            <person name="Lucas S."/>
            <person name="Lapidus A."/>
            <person name="Copeland A."/>
            <person name="Berry K.W."/>
            <person name="Glavina Del Rio T."/>
            <person name="Hammon N."/>
            <person name="Dalin E."/>
            <person name="Tice H."/>
            <person name="Pitluck S."/>
            <person name="Richardson P."/>
            <person name="Bruce D."/>
            <person name="Goodwin L.A."/>
            <person name="Han C."/>
            <person name="Tapia R."/>
            <person name="Detter J.C."/>
            <person name="Chang Y.J."/>
            <person name="Jeffries C.D."/>
            <person name="Land M."/>
            <person name="Hauser L."/>
            <person name="Kyrpides N.C."/>
            <person name="Goker M."/>
            <person name="Ivanova N."/>
            <person name="Klenk H.P."/>
            <person name="Woyke T."/>
        </authorList>
    </citation>
    <scope>NUCLEOTIDE SEQUENCE [LARGE SCALE GENOMIC DNA]</scope>
    <source>
        <strain evidence="9">ATCC 8093 / DSM 506 / JCM 20403 / CCM 1077 / IAM 12100 / NBRC 12443 / NCIMB 10456</strain>
    </source>
</reference>
<dbReference type="CDD" id="cd07487">
    <property type="entry name" value="Peptidases_S8_1"/>
    <property type="match status" value="1"/>
</dbReference>
<dbReference type="MEROPS" id="S08.A50"/>
<evidence type="ECO:0000256" key="5">
    <source>
        <dbReference type="PROSITE-ProRule" id="PRU01240"/>
    </source>
</evidence>
<evidence type="ECO:0000256" key="6">
    <source>
        <dbReference type="SAM" id="MobiDB-lite"/>
    </source>
</evidence>
<proteinExistence type="inferred from homology"/>
<dbReference type="InterPro" id="IPR015500">
    <property type="entry name" value="Peptidase_S8_subtilisin-rel"/>
</dbReference>
<dbReference type="PANTHER" id="PTHR43806">
    <property type="entry name" value="PEPTIDASE S8"/>
    <property type="match status" value="1"/>
</dbReference>
<comment type="similarity">
    <text evidence="1 5">Belongs to the peptidase S8 family.</text>
</comment>
<keyword evidence="4 5" id="KW-0720">Serine protease</keyword>
<dbReference type="GO" id="GO:0006508">
    <property type="term" value="P:proteolysis"/>
    <property type="evidence" value="ECO:0007669"/>
    <property type="project" value="UniProtKB-KW"/>
</dbReference>
<feature type="compositionally biased region" description="Polar residues" evidence="6">
    <location>
        <begin position="11"/>
        <end position="24"/>
    </location>
</feature>
<dbReference type="PROSITE" id="PS00137">
    <property type="entry name" value="SUBTILASE_HIS"/>
    <property type="match status" value="1"/>
</dbReference>
<evidence type="ECO:0000256" key="4">
    <source>
        <dbReference type="ARBA" id="ARBA00022825"/>
    </source>
</evidence>
<feature type="domain" description="Peptidase S8/S53" evidence="7">
    <location>
        <begin position="170"/>
        <end position="525"/>
    </location>
</feature>
<dbReference type="InterPro" id="IPR036852">
    <property type="entry name" value="Peptidase_S8/S53_dom_sf"/>
</dbReference>
<feature type="active site" description="Charge relay system" evidence="5">
    <location>
        <position position="229"/>
    </location>
</feature>
<evidence type="ECO:0000313" key="8">
    <source>
        <dbReference type="EMBL" id="ADH89273.1"/>
    </source>
</evidence>
<dbReference type="Gene3D" id="3.40.50.200">
    <property type="entry name" value="Peptidase S8/S53 domain"/>
    <property type="match status" value="1"/>
</dbReference>
<keyword evidence="9" id="KW-1185">Reference proteome</keyword>
<dbReference type="InterPro" id="IPR022398">
    <property type="entry name" value="Peptidase_S8_His-AS"/>
</dbReference>
<gene>
    <name evidence="8" type="ordered locus">Snov_1973</name>
</gene>
<dbReference type="STRING" id="639283.Snov_1973"/>
<feature type="region of interest" description="Disordered" evidence="6">
    <location>
        <begin position="1"/>
        <end position="29"/>
    </location>
</feature>
<dbReference type="eggNOG" id="COG1404">
    <property type="taxonomic scope" value="Bacteria"/>
</dbReference>
<dbReference type="PROSITE" id="PS00138">
    <property type="entry name" value="SUBTILASE_SER"/>
    <property type="match status" value="1"/>
</dbReference>
<feature type="active site" description="Charge relay system" evidence="5">
    <location>
        <position position="482"/>
    </location>
</feature>
<evidence type="ECO:0000256" key="1">
    <source>
        <dbReference type="ARBA" id="ARBA00011073"/>
    </source>
</evidence>
<dbReference type="Proteomes" id="UP000006633">
    <property type="component" value="Chromosome"/>
</dbReference>
<name>D6ZZD7_ANCN5</name>
<dbReference type="EMBL" id="CP002026">
    <property type="protein sequence ID" value="ADH89273.1"/>
    <property type="molecule type" value="Genomic_DNA"/>
</dbReference>
<dbReference type="SUPFAM" id="SSF52743">
    <property type="entry name" value="Subtilisin-like"/>
    <property type="match status" value="1"/>
</dbReference>
<evidence type="ECO:0000256" key="3">
    <source>
        <dbReference type="ARBA" id="ARBA00022801"/>
    </source>
</evidence>
<dbReference type="HOGENOM" id="CLU_018485_1_0_5"/>
<protein>
    <submittedName>
        <fullName evidence="8">Peptidase S8 and S53 subtilisin kexin sedolisin</fullName>
    </submittedName>
</protein>
<keyword evidence="2 5" id="KW-0645">Protease</keyword>
<feature type="active site" description="Charge relay system" evidence="5">
    <location>
        <position position="177"/>
    </location>
</feature>
<accession>D6ZZD7</accession>
<dbReference type="GO" id="GO:0004252">
    <property type="term" value="F:serine-type endopeptidase activity"/>
    <property type="evidence" value="ECO:0007669"/>
    <property type="project" value="UniProtKB-UniRule"/>
</dbReference>
<feature type="region of interest" description="Disordered" evidence="6">
    <location>
        <begin position="99"/>
        <end position="128"/>
    </location>
</feature>
<dbReference type="PRINTS" id="PR00723">
    <property type="entry name" value="SUBTILISIN"/>
</dbReference>
<evidence type="ECO:0000313" key="9">
    <source>
        <dbReference type="Proteomes" id="UP000006633"/>
    </source>
</evidence>
<dbReference type="PROSITE" id="PS51892">
    <property type="entry name" value="SUBTILASE"/>
    <property type="match status" value="1"/>
</dbReference>
<organism evidence="8 9">
    <name type="scientific">Ancylobacter novellus (strain ATCC 8093 / DSM 506 / JCM 20403 / CCM 1077 / IAM 12100 / NBRC 12443 / NCIMB 10456)</name>
    <name type="common">Starkeya novella</name>
    <dbReference type="NCBI Taxonomy" id="639283"/>
    <lineage>
        <taxon>Bacteria</taxon>
        <taxon>Pseudomonadati</taxon>
        <taxon>Pseudomonadota</taxon>
        <taxon>Alphaproteobacteria</taxon>
        <taxon>Hyphomicrobiales</taxon>
        <taxon>Xanthobacteraceae</taxon>
        <taxon>Ancylobacter</taxon>
    </lineage>
</organism>
<evidence type="ECO:0000259" key="7">
    <source>
        <dbReference type="Pfam" id="PF00082"/>
    </source>
</evidence>
<dbReference type="PANTHER" id="PTHR43806:SF11">
    <property type="entry name" value="CEREVISIN-RELATED"/>
    <property type="match status" value="1"/>
</dbReference>
<dbReference type="KEGG" id="sno:Snov_1973"/>
<keyword evidence="3 5" id="KW-0378">Hydrolase</keyword>